<proteinExistence type="predicted"/>
<name>A0A816BQL4_9BILA</name>
<dbReference type="EMBL" id="CAJOBJ010000364">
    <property type="protein sequence ID" value="CAF3817325.1"/>
    <property type="molecule type" value="Genomic_DNA"/>
</dbReference>
<sequence>MSSFLSANLQRNVANLDLDGDSCDGEVKLLFEITADPTHAGDVQACANISQDLVNIQKNAINGDLFLTVKLELSSEVPKDLKPICEILTNEYGDEQIGKARRISFNSLDIILFNLQR</sequence>
<gene>
    <name evidence="2" type="ORF">BYL167_LOCUS2857</name>
    <name evidence="1" type="ORF">CJN711_LOCUS36884</name>
    <name evidence="3" type="ORF">GIL414_LOCUS2005</name>
</gene>
<evidence type="ECO:0000313" key="3">
    <source>
        <dbReference type="EMBL" id="CAF3817325.1"/>
    </source>
</evidence>
<reference evidence="1" key="1">
    <citation type="submission" date="2021-02" db="EMBL/GenBank/DDBJ databases">
        <authorList>
            <person name="Nowell W R."/>
        </authorList>
    </citation>
    <scope>NUCLEOTIDE SEQUENCE</scope>
</reference>
<dbReference type="EMBL" id="CAJNOV010017888">
    <property type="protein sequence ID" value="CAF1613834.1"/>
    <property type="molecule type" value="Genomic_DNA"/>
</dbReference>
<evidence type="ECO:0000313" key="1">
    <source>
        <dbReference type="EMBL" id="CAF1613834.1"/>
    </source>
</evidence>
<dbReference type="Proteomes" id="UP000681967">
    <property type="component" value="Unassembled WGS sequence"/>
</dbReference>
<protein>
    <submittedName>
        <fullName evidence="1">Uncharacterized protein</fullName>
    </submittedName>
</protein>
<comment type="caution">
    <text evidence="1">The sequence shown here is derived from an EMBL/GenBank/DDBJ whole genome shotgun (WGS) entry which is preliminary data.</text>
</comment>
<organism evidence="1 4">
    <name type="scientific">Rotaria magnacalcarata</name>
    <dbReference type="NCBI Taxonomy" id="392030"/>
    <lineage>
        <taxon>Eukaryota</taxon>
        <taxon>Metazoa</taxon>
        <taxon>Spiralia</taxon>
        <taxon>Gnathifera</taxon>
        <taxon>Rotifera</taxon>
        <taxon>Eurotatoria</taxon>
        <taxon>Bdelloidea</taxon>
        <taxon>Philodinida</taxon>
        <taxon>Philodinidae</taxon>
        <taxon>Rotaria</taxon>
    </lineage>
</organism>
<evidence type="ECO:0000313" key="2">
    <source>
        <dbReference type="EMBL" id="CAF3798467.1"/>
    </source>
</evidence>
<dbReference type="Proteomes" id="UP000681720">
    <property type="component" value="Unassembled WGS sequence"/>
</dbReference>
<dbReference type="Proteomes" id="UP000663855">
    <property type="component" value="Unassembled WGS sequence"/>
</dbReference>
<dbReference type="AlphaFoldDB" id="A0A816BQL4"/>
<dbReference type="EMBL" id="CAJOBH010000521">
    <property type="protein sequence ID" value="CAF3798467.1"/>
    <property type="molecule type" value="Genomic_DNA"/>
</dbReference>
<accession>A0A816BQL4</accession>
<evidence type="ECO:0000313" key="4">
    <source>
        <dbReference type="Proteomes" id="UP000663855"/>
    </source>
</evidence>